<feature type="compositionally biased region" description="Polar residues" evidence="2">
    <location>
        <begin position="959"/>
        <end position="972"/>
    </location>
</feature>
<dbReference type="HOGENOM" id="CLU_614677_0_0_1"/>
<feature type="region of interest" description="Disordered" evidence="2">
    <location>
        <begin position="703"/>
        <end position="723"/>
    </location>
</feature>
<name>A4VDC6_TETTS</name>
<evidence type="ECO:0000256" key="1">
    <source>
        <dbReference type="SAM" id="Coils"/>
    </source>
</evidence>
<feature type="compositionally biased region" description="Polar residues" evidence="2">
    <location>
        <begin position="708"/>
        <end position="723"/>
    </location>
</feature>
<proteinExistence type="predicted"/>
<feature type="region of interest" description="Disordered" evidence="2">
    <location>
        <begin position="751"/>
        <end position="775"/>
    </location>
</feature>
<feature type="region of interest" description="Disordered" evidence="2">
    <location>
        <begin position="811"/>
        <end position="830"/>
    </location>
</feature>
<feature type="compositionally biased region" description="Basic and acidic residues" evidence="2">
    <location>
        <begin position="16"/>
        <end position="25"/>
    </location>
</feature>
<dbReference type="RefSeq" id="XP_001470901.2">
    <property type="nucleotide sequence ID" value="XM_001470851.2"/>
</dbReference>
<feature type="compositionally biased region" description="Basic and acidic residues" evidence="2">
    <location>
        <begin position="201"/>
        <end position="231"/>
    </location>
</feature>
<feature type="region of interest" description="Disordered" evidence="2">
    <location>
        <begin position="198"/>
        <end position="231"/>
    </location>
</feature>
<feature type="compositionally biased region" description="Low complexity" evidence="2">
    <location>
        <begin position="472"/>
        <end position="486"/>
    </location>
</feature>
<evidence type="ECO:0000256" key="2">
    <source>
        <dbReference type="SAM" id="MobiDB-lite"/>
    </source>
</evidence>
<feature type="region of interest" description="Disordered" evidence="2">
    <location>
        <begin position="283"/>
        <end position="307"/>
    </location>
</feature>
<gene>
    <name evidence="3" type="ORF">TTHERM_00217232</name>
</gene>
<keyword evidence="1" id="KW-0175">Coiled coil</keyword>
<dbReference type="EMBL" id="GG662621">
    <property type="protein sequence ID" value="EDK31521.2"/>
    <property type="molecule type" value="Genomic_DNA"/>
</dbReference>
<feature type="region of interest" description="Disordered" evidence="2">
    <location>
        <begin position="463"/>
        <end position="490"/>
    </location>
</feature>
<feature type="region of interest" description="Disordered" evidence="2">
    <location>
        <begin position="1004"/>
        <end position="1057"/>
    </location>
</feature>
<feature type="compositionally biased region" description="Low complexity" evidence="2">
    <location>
        <begin position="26"/>
        <end position="62"/>
    </location>
</feature>
<evidence type="ECO:0000313" key="3">
    <source>
        <dbReference type="EMBL" id="EDK31521.2"/>
    </source>
</evidence>
<feature type="compositionally biased region" description="Low complexity" evidence="2">
    <location>
        <begin position="1"/>
        <end position="14"/>
    </location>
</feature>
<organism evidence="3 4">
    <name type="scientific">Tetrahymena thermophila (strain SB210)</name>
    <dbReference type="NCBI Taxonomy" id="312017"/>
    <lineage>
        <taxon>Eukaryota</taxon>
        <taxon>Sar</taxon>
        <taxon>Alveolata</taxon>
        <taxon>Ciliophora</taxon>
        <taxon>Intramacronucleata</taxon>
        <taxon>Oligohymenophorea</taxon>
        <taxon>Hymenostomatida</taxon>
        <taxon>Tetrahymenina</taxon>
        <taxon>Tetrahymenidae</taxon>
        <taxon>Tetrahymena</taxon>
    </lineage>
</organism>
<feature type="compositionally biased region" description="Acidic residues" evidence="2">
    <location>
        <begin position="108"/>
        <end position="119"/>
    </location>
</feature>
<feature type="compositionally biased region" description="Basic and acidic residues" evidence="2">
    <location>
        <begin position="1027"/>
        <end position="1036"/>
    </location>
</feature>
<protein>
    <submittedName>
        <fullName evidence="3">DNA double-strand break repair rad50 ATPase, putative</fullName>
    </submittedName>
</protein>
<dbReference type="AlphaFoldDB" id="A4VDC6"/>
<dbReference type="Proteomes" id="UP000009168">
    <property type="component" value="Unassembled WGS sequence"/>
</dbReference>
<reference evidence="4" key="1">
    <citation type="journal article" date="2006" name="PLoS Biol.">
        <title>Macronuclear genome sequence of the ciliate Tetrahymena thermophila, a model eukaryote.</title>
        <authorList>
            <person name="Eisen J.A."/>
            <person name="Coyne R.S."/>
            <person name="Wu M."/>
            <person name="Wu D."/>
            <person name="Thiagarajan M."/>
            <person name="Wortman J.R."/>
            <person name="Badger J.H."/>
            <person name="Ren Q."/>
            <person name="Amedeo P."/>
            <person name="Jones K.M."/>
            <person name="Tallon L.J."/>
            <person name="Delcher A.L."/>
            <person name="Salzberg S.L."/>
            <person name="Silva J.C."/>
            <person name="Haas B.J."/>
            <person name="Majoros W.H."/>
            <person name="Farzad M."/>
            <person name="Carlton J.M."/>
            <person name="Smith R.K. Jr."/>
            <person name="Garg J."/>
            <person name="Pearlman R.E."/>
            <person name="Karrer K.M."/>
            <person name="Sun L."/>
            <person name="Manning G."/>
            <person name="Elde N.C."/>
            <person name="Turkewitz A.P."/>
            <person name="Asai D.J."/>
            <person name="Wilkes D.E."/>
            <person name="Wang Y."/>
            <person name="Cai H."/>
            <person name="Collins K."/>
            <person name="Stewart B.A."/>
            <person name="Lee S.R."/>
            <person name="Wilamowska K."/>
            <person name="Weinberg Z."/>
            <person name="Ruzzo W.L."/>
            <person name="Wloga D."/>
            <person name="Gaertig J."/>
            <person name="Frankel J."/>
            <person name="Tsao C.-C."/>
            <person name="Gorovsky M.A."/>
            <person name="Keeling P.J."/>
            <person name="Waller R.F."/>
            <person name="Patron N.J."/>
            <person name="Cherry J.M."/>
            <person name="Stover N.A."/>
            <person name="Krieger C.J."/>
            <person name="del Toro C."/>
            <person name="Ryder H.F."/>
            <person name="Williamson S.C."/>
            <person name="Barbeau R.A."/>
            <person name="Hamilton E.P."/>
            <person name="Orias E."/>
        </authorList>
    </citation>
    <scope>NUCLEOTIDE SEQUENCE [LARGE SCALE GENOMIC DNA]</scope>
    <source>
        <strain evidence="4">SB210</strain>
    </source>
</reference>
<feature type="coiled-coil region" evidence="1">
    <location>
        <begin position="1078"/>
        <end position="1105"/>
    </location>
</feature>
<dbReference type="KEGG" id="tet:TTHERM_00217232"/>
<keyword evidence="4" id="KW-1185">Reference proteome</keyword>
<feature type="compositionally biased region" description="Low complexity" evidence="2">
    <location>
        <begin position="1045"/>
        <end position="1057"/>
    </location>
</feature>
<feature type="compositionally biased region" description="Basic and acidic residues" evidence="2">
    <location>
        <begin position="283"/>
        <end position="294"/>
    </location>
</feature>
<sequence>MKQNNIQMQQNSQNKEQNKTEEKQGKMQNQQNQQDSTINQQTHLDSNSQAQQQFSNSQENQQIIKPLDNSSTIQNTNGSPQKQLQNISKDDKIKMKMELMEKLKDLEGEIEQMEQEEENILQSDQKKGKNSQQSKRKTNPLQSNASSEEYVKRIKELEKERKTLKQRREERINQYEAALQEQLQKQKEEEILNKQRMKQLKKLESEKKLAEIEQRKKEREEKQKEEKQKIHDIKQQKPLYVDLAEKFSVQQSQELQEKKKLLVNLREISKPIDFKIIKQHQEEYDKKKKQKESSLPRNNNNNNEWSYEKPSYKGKIFEMYNNDVEHSKNNNEFKQKNAQQIVERRKLFSLIIKENFQPKHDPKKEQEFKEIQSRIHTQPRSQKNLDLVKAEGNEYLRNSIEKVKTLNKSNSQTDRLSLKEIKDKYLLNQNQQQSNIKLKSIQSSIQLENPSLSNLNISQISQNKQRQLSYHNNNNSGSSNKQNNNRGNEEINYGSNVFIKIQEDVNANKRSFETVDEKKKFFDYVQREYRKKLGSKYMESARYQNSHPQNLEDHIKEEVDKKLYKQQYPIEQKIQIVQNILKPYEEKAERDHRLLGIQQNDQQARISVADTYLSSIKAKLALINKIQTESYEALQQQKANQIILKVDNKSKRVSRKKKKTQYFDAEKINNIYAPSPKRNGSISPTLRTKVNQNQQYEQFSEFSPLKHTPQQTNRQISQNLSPQKVVINQQQINKDEKQSEKKIENQQEANYNQKNNNNNKQSQNNSYNSQNQISSKQNLNNNEKFSSQGEINNNINNQNVQKQEKLESNTFNNKGQEGQSPLKNQQNQNTKSNELTFSNQATQQNQVVLSNQSQQHIQIVPNNQEKQQELQKSKNSQSYLSKADREYLSKQQMQSNIQNNIQILEKIQSGQSLNSQQQKQTNVIQKLPNNTQNTVDNAQLQNQNKIQTDNNNNNNNQNMTSQKVVSNQVSQDSNKKESQNNILNEIPNKQNNAYQTNNIQQQNPNKFQINNNSNQNITPQKVVTNSDVKDSDKKEFQNTQHGTGSSNQKNQQNIQQNQSKVIHIQKNNDFNEQSDNSNNKKSIDINEFEQQKQQQNQNRQNVDQNILKKQFFSVQIQQVTNIKEKNPITYHIQIVDKNTVIKDLDGLNIDIEPLDLIVPEDDKDVAFINDTLEVNYDPKKMLKHYANRLQDIYIVFRIIQEKNQIEELIGWTASPLFKENQFNYGIFKQQLYLPPDIFQLPLEKSKYKQSYMGIQFKIFEGKL</sequence>
<feature type="compositionally biased region" description="Low complexity" evidence="2">
    <location>
        <begin position="1004"/>
        <end position="1017"/>
    </location>
</feature>
<accession>A4VDC6</accession>
<feature type="region of interest" description="Disordered" evidence="2">
    <location>
        <begin position="105"/>
        <end position="152"/>
    </location>
</feature>
<dbReference type="GeneID" id="7838579"/>
<feature type="region of interest" description="Disordered" evidence="2">
    <location>
        <begin position="946"/>
        <end position="978"/>
    </location>
</feature>
<evidence type="ECO:0000313" key="4">
    <source>
        <dbReference type="Proteomes" id="UP000009168"/>
    </source>
</evidence>
<feature type="region of interest" description="Disordered" evidence="2">
    <location>
        <begin position="1"/>
        <end position="92"/>
    </location>
</feature>
<dbReference type="InParanoid" id="A4VDC6"/>
<feature type="compositionally biased region" description="Polar residues" evidence="2">
    <location>
        <begin position="68"/>
        <end position="87"/>
    </location>
</feature>
<feature type="compositionally biased region" description="Low complexity" evidence="2">
    <location>
        <begin position="946"/>
        <end position="958"/>
    </location>
</feature>